<dbReference type="InterPro" id="IPR001447">
    <property type="entry name" value="Arylamine_N-AcTrfase"/>
</dbReference>
<dbReference type="GO" id="GO:0004060">
    <property type="term" value="F:arylamine N-acetyltransferase activity"/>
    <property type="evidence" value="ECO:0007669"/>
    <property type="project" value="UniProtKB-EC"/>
</dbReference>
<evidence type="ECO:0000256" key="3">
    <source>
        <dbReference type="ARBA" id="ARBA00022679"/>
    </source>
</evidence>
<gene>
    <name evidence="6" type="primary">ARYL</name>
    <name evidence="6" type="ORF">EYF80_000916</name>
</gene>
<dbReference type="PANTHER" id="PTHR11786:SF3">
    <property type="entry name" value="ARYLAMINE N-ACETYLTRANSFERASE"/>
    <property type="match status" value="1"/>
</dbReference>
<reference evidence="6 7" key="1">
    <citation type="submission" date="2019-03" db="EMBL/GenBank/DDBJ databases">
        <title>First draft genome of Liparis tanakae, snailfish: a comprehensive survey of snailfish specific genes.</title>
        <authorList>
            <person name="Kim W."/>
            <person name="Song I."/>
            <person name="Jeong J.-H."/>
            <person name="Kim D."/>
            <person name="Kim S."/>
            <person name="Ryu S."/>
            <person name="Song J.Y."/>
            <person name="Lee S.K."/>
        </authorList>
    </citation>
    <scope>NUCLEOTIDE SEQUENCE [LARGE SCALE GENOMIC DNA]</scope>
    <source>
        <tissue evidence="6">Muscle</tissue>
    </source>
</reference>
<dbReference type="InterPro" id="IPR038765">
    <property type="entry name" value="Papain-like_cys_pep_sf"/>
</dbReference>
<sequence length="285" mass="31790">MDTMHVKTYLSRIGFAGPAEPCLEVLRSVHTSHLLSVPFENLAVHSGGRIQLALPLLYAKIVDQRRGGFCCENNGLFAWLLSELGFQVTLLSGQVKRVTTGRYGPPFDHLVLLVSLGGQRWLCDVGFGSASFTIPILLETSVPQEQGHRVYRVRKDSGMHFLEWQQEENRGPAGDWTEIYKFTLEPRCLEDFDEMCRYHQSSPCSIFFCKSICTVLKPDGRLTYIGSRLSSTTYPSEATGAVLKTTTRELKDEEIAGVLAEGFGVVLNSPLIPKDEMVVPVPDIY</sequence>
<dbReference type="Gene3D" id="3.30.2140.20">
    <property type="match status" value="1"/>
</dbReference>
<dbReference type="InterPro" id="IPR053710">
    <property type="entry name" value="Arylamine_NAT_domain_sf"/>
</dbReference>
<evidence type="ECO:0000256" key="5">
    <source>
        <dbReference type="RuleBase" id="RU003452"/>
    </source>
</evidence>
<evidence type="ECO:0000313" key="6">
    <source>
        <dbReference type="EMBL" id="TNN89037.1"/>
    </source>
</evidence>
<keyword evidence="7" id="KW-1185">Reference proteome</keyword>
<dbReference type="Proteomes" id="UP000314294">
    <property type="component" value="Unassembled WGS sequence"/>
</dbReference>
<evidence type="ECO:0000313" key="7">
    <source>
        <dbReference type="Proteomes" id="UP000314294"/>
    </source>
</evidence>
<comment type="caution">
    <text evidence="6">The sequence shown here is derived from an EMBL/GenBank/DDBJ whole genome shotgun (WGS) entry which is preliminary data.</text>
</comment>
<comment type="similarity">
    <text evidence="1 5">Belongs to the arylamine N-acetyltransferase family.</text>
</comment>
<dbReference type="Pfam" id="PF00797">
    <property type="entry name" value="Acetyltransf_2"/>
    <property type="match status" value="1"/>
</dbReference>
<keyword evidence="3 5" id="KW-0808">Transferase</keyword>
<evidence type="ECO:0000256" key="4">
    <source>
        <dbReference type="ARBA" id="ARBA00023315"/>
    </source>
</evidence>
<dbReference type="OrthoDB" id="10260017at2759"/>
<proteinExistence type="inferred from homology"/>
<evidence type="ECO:0000256" key="1">
    <source>
        <dbReference type="ARBA" id="ARBA00006547"/>
    </source>
</evidence>
<dbReference type="AlphaFoldDB" id="A0A4Z2JGG4"/>
<dbReference type="FunFam" id="3.30.2140.20:FF:000001">
    <property type="entry name" value="Arylamine N-acetyltransferase 1"/>
    <property type="match status" value="1"/>
</dbReference>
<accession>A0A4Z2JGG4</accession>
<evidence type="ECO:0000256" key="2">
    <source>
        <dbReference type="ARBA" id="ARBA00012701"/>
    </source>
</evidence>
<dbReference type="EC" id="2.3.1.5" evidence="2"/>
<protein>
    <recommendedName>
        <fullName evidence="2">arylamine N-acetyltransferase</fullName>
        <ecNumber evidence="2">2.3.1.5</ecNumber>
    </recommendedName>
</protein>
<keyword evidence="4 5" id="KW-0012">Acyltransferase</keyword>
<dbReference type="PANTHER" id="PTHR11786">
    <property type="entry name" value="N-HYDROXYARYLAMINE O-ACETYLTRANSFERASE"/>
    <property type="match status" value="1"/>
</dbReference>
<dbReference type="SUPFAM" id="SSF54001">
    <property type="entry name" value="Cysteine proteinases"/>
    <property type="match status" value="1"/>
</dbReference>
<dbReference type="PRINTS" id="PR01543">
    <property type="entry name" value="ANATRNSFRASE"/>
</dbReference>
<organism evidence="6 7">
    <name type="scientific">Liparis tanakae</name>
    <name type="common">Tanaka's snailfish</name>
    <dbReference type="NCBI Taxonomy" id="230148"/>
    <lineage>
        <taxon>Eukaryota</taxon>
        <taxon>Metazoa</taxon>
        <taxon>Chordata</taxon>
        <taxon>Craniata</taxon>
        <taxon>Vertebrata</taxon>
        <taxon>Euteleostomi</taxon>
        <taxon>Actinopterygii</taxon>
        <taxon>Neopterygii</taxon>
        <taxon>Teleostei</taxon>
        <taxon>Neoteleostei</taxon>
        <taxon>Acanthomorphata</taxon>
        <taxon>Eupercaria</taxon>
        <taxon>Perciformes</taxon>
        <taxon>Cottioidei</taxon>
        <taxon>Cottales</taxon>
        <taxon>Liparidae</taxon>
        <taxon>Liparis</taxon>
    </lineage>
</organism>
<name>A0A4Z2JGG4_9TELE</name>
<dbReference type="EMBL" id="SRLO01000003">
    <property type="protein sequence ID" value="TNN89037.1"/>
    <property type="molecule type" value="Genomic_DNA"/>
</dbReference>